<evidence type="ECO:0000259" key="12">
    <source>
        <dbReference type="PROSITE" id="PS01180"/>
    </source>
</evidence>
<dbReference type="InterPro" id="IPR036179">
    <property type="entry name" value="Ig-like_dom_sf"/>
</dbReference>
<feature type="domain" description="CUB" evidence="12">
    <location>
        <begin position="55"/>
        <end position="168"/>
    </location>
</feature>
<feature type="transmembrane region" description="Helical" evidence="11">
    <location>
        <begin position="399"/>
        <end position="418"/>
    </location>
</feature>
<comment type="caution">
    <text evidence="9">Lacks conserved residue(s) required for the propagation of feature annotation.</text>
</comment>
<keyword evidence="16" id="KW-1185">Reference proteome</keyword>
<feature type="transmembrane region" description="Helical" evidence="11">
    <location>
        <begin position="439"/>
        <end position="457"/>
    </location>
</feature>
<feature type="domain" description="Cytochrome b561" evidence="14">
    <location>
        <begin position="357"/>
        <end position="559"/>
    </location>
</feature>
<evidence type="ECO:0000259" key="14">
    <source>
        <dbReference type="PROSITE" id="PS50939"/>
    </source>
</evidence>
<feature type="transmembrane region" description="Helical" evidence="11">
    <location>
        <begin position="502"/>
        <end position="523"/>
    </location>
</feature>
<evidence type="ECO:0000256" key="1">
    <source>
        <dbReference type="ARBA" id="ARBA00004370"/>
    </source>
</evidence>
<dbReference type="InterPro" id="IPR000859">
    <property type="entry name" value="CUB_dom"/>
</dbReference>
<dbReference type="InterPro" id="IPR013098">
    <property type="entry name" value="Ig_I-set"/>
</dbReference>
<dbReference type="InterPro" id="IPR003599">
    <property type="entry name" value="Ig_sub"/>
</dbReference>
<evidence type="ECO:0000259" key="13">
    <source>
        <dbReference type="PROSITE" id="PS50835"/>
    </source>
</evidence>
<dbReference type="Pfam" id="PF13927">
    <property type="entry name" value="Ig_3"/>
    <property type="match status" value="1"/>
</dbReference>
<evidence type="ECO:0000256" key="4">
    <source>
        <dbReference type="ARBA" id="ARBA00022737"/>
    </source>
</evidence>
<evidence type="ECO:0000256" key="7">
    <source>
        <dbReference type="ARBA" id="ARBA00023136"/>
    </source>
</evidence>
<keyword evidence="4" id="KW-0677">Repeat</keyword>
<keyword evidence="8 9" id="KW-1015">Disulfide bond</keyword>
<dbReference type="Pfam" id="PF00431">
    <property type="entry name" value="CUB"/>
    <property type="match status" value="1"/>
</dbReference>
<sequence>MPDDFEVEINTATRKRKAPEADKTKKPKWKSGEIETLIDELEKQSCLWDFFDGRCKDQRLSGKTGSLQTPNYPDSYPSHSRCSWHVQVPVGYKIKLQFYHFLLEKTYMCTGDVLKIYDGTSHSAEPLGTYCGAINPFRVESTASNLFLDFKSDRSLNYAGFNATFSAVAIHLARPMTFARTLLNSSAGLGNNFQLLCHIKDGSANLRFSWTKNGVKMGKNGARYNIESDLGSKISYLFLSNVSQSDSGVYGCFARDFDLKKNISAYGTLVVKVPAVVDEGPSAVNVNVGNQVLLKCRSSGDPVPKMSWQVNGKPMKGTQTKFNSELKIKAMEDAVVNCSADNGFGMDWRTAKVTVHYGDITGKPTIHPKTSKDLVRSTEVETLDAEAVNSKKIKAHGSLMVIAWIGFASVGIFMARYMKGAFHEKELLGTKIWFTFHRSLLFLTVLFTLVSMVVIFYEGHWSAGAGAHAYIGIVVFVLSVIQPFMALMRPNPGAERRYIFDWAHRGVGLTCFFMAVMNVFLGIRVSGANLDDTPLYIMIVYAVGVAGVIVFSEYLSLKNGDRVAYVAASKDVEVTVEYIASCTDKFIGEAMIFGGCLFRVPVQFTGYHLKLRQLIIIDVWDSIASRMLVFGFLVILVFSAVVALVVLIAIAGNGRSPGSR</sequence>
<protein>
    <submittedName>
        <fullName evidence="15">Ferric-chelate reductase 1</fullName>
    </submittedName>
</protein>
<feature type="disulfide bond" evidence="9">
    <location>
        <begin position="55"/>
        <end position="82"/>
    </location>
</feature>
<gene>
    <name evidence="15" type="ORF">P5673_025132</name>
</gene>
<dbReference type="AlphaFoldDB" id="A0AAD9UXK8"/>
<reference evidence="15" key="1">
    <citation type="journal article" date="2023" name="G3 (Bethesda)">
        <title>Whole genome assembly and annotation of the endangered Caribbean coral Acropora cervicornis.</title>
        <authorList>
            <person name="Selwyn J.D."/>
            <person name="Vollmer S.V."/>
        </authorList>
    </citation>
    <scope>NUCLEOTIDE SEQUENCE</scope>
    <source>
        <strain evidence="15">K2</strain>
    </source>
</reference>
<organism evidence="15 16">
    <name type="scientific">Acropora cervicornis</name>
    <name type="common">Staghorn coral</name>
    <dbReference type="NCBI Taxonomy" id="6130"/>
    <lineage>
        <taxon>Eukaryota</taxon>
        <taxon>Metazoa</taxon>
        <taxon>Cnidaria</taxon>
        <taxon>Anthozoa</taxon>
        <taxon>Hexacorallia</taxon>
        <taxon>Scleractinia</taxon>
        <taxon>Astrocoeniina</taxon>
        <taxon>Acroporidae</taxon>
        <taxon>Acropora</taxon>
    </lineage>
</organism>
<dbReference type="SMART" id="SM00408">
    <property type="entry name" value="IGc2"/>
    <property type="match status" value="2"/>
</dbReference>
<name>A0AAD9UXK8_ACRCE</name>
<evidence type="ECO:0000313" key="15">
    <source>
        <dbReference type="EMBL" id="KAK2553636.1"/>
    </source>
</evidence>
<dbReference type="Proteomes" id="UP001249851">
    <property type="component" value="Unassembled WGS sequence"/>
</dbReference>
<dbReference type="SUPFAM" id="SSF48726">
    <property type="entry name" value="Immunoglobulin"/>
    <property type="match status" value="2"/>
</dbReference>
<dbReference type="Gene3D" id="1.20.120.1770">
    <property type="match status" value="1"/>
</dbReference>
<evidence type="ECO:0000256" key="9">
    <source>
        <dbReference type="PROSITE-ProRule" id="PRU00059"/>
    </source>
</evidence>
<feature type="domain" description="Ig-like" evidence="13">
    <location>
        <begin position="274"/>
        <end position="354"/>
    </location>
</feature>
<keyword evidence="5" id="KW-0249">Electron transport</keyword>
<dbReference type="FunFam" id="2.60.120.290:FF:000013">
    <property type="entry name" value="Membrane frizzled-related protein"/>
    <property type="match status" value="1"/>
</dbReference>
<feature type="transmembrane region" description="Helical" evidence="11">
    <location>
        <begin position="469"/>
        <end position="490"/>
    </location>
</feature>
<feature type="transmembrane region" description="Helical" evidence="11">
    <location>
        <begin position="535"/>
        <end position="555"/>
    </location>
</feature>
<evidence type="ECO:0000256" key="10">
    <source>
        <dbReference type="SAM" id="MobiDB-lite"/>
    </source>
</evidence>
<proteinExistence type="predicted"/>
<dbReference type="Gene3D" id="2.60.40.10">
    <property type="entry name" value="Immunoglobulins"/>
    <property type="match status" value="2"/>
</dbReference>
<dbReference type="EMBL" id="JARQWQ010000076">
    <property type="protein sequence ID" value="KAK2553636.1"/>
    <property type="molecule type" value="Genomic_DNA"/>
</dbReference>
<dbReference type="PROSITE" id="PS50939">
    <property type="entry name" value="CYTOCHROME_B561"/>
    <property type="match status" value="1"/>
</dbReference>
<dbReference type="InterPro" id="IPR035914">
    <property type="entry name" value="Sperma_CUB_dom_sf"/>
</dbReference>
<evidence type="ECO:0000256" key="5">
    <source>
        <dbReference type="ARBA" id="ARBA00022982"/>
    </source>
</evidence>
<dbReference type="PANTHER" id="PTHR24251">
    <property type="entry name" value="OVOCHYMASE-RELATED"/>
    <property type="match status" value="1"/>
</dbReference>
<keyword evidence="7 11" id="KW-0472">Membrane</keyword>
<dbReference type="Gene3D" id="2.60.120.290">
    <property type="entry name" value="Spermadhesin, CUB domain"/>
    <property type="match status" value="1"/>
</dbReference>
<feature type="transmembrane region" description="Helical" evidence="11">
    <location>
        <begin position="628"/>
        <end position="651"/>
    </location>
</feature>
<comment type="subcellular location">
    <subcellularLocation>
        <location evidence="1">Membrane</location>
    </subcellularLocation>
</comment>
<dbReference type="CDD" id="cd08760">
    <property type="entry name" value="Cyt_b561_FRRS1_like"/>
    <property type="match status" value="1"/>
</dbReference>
<dbReference type="InterPro" id="IPR006593">
    <property type="entry name" value="Cyt_b561/ferric_Rdtase_TM"/>
</dbReference>
<dbReference type="CDD" id="cd00041">
    <property type="entry name" value="CUB"/>
    <property type="match status" value="1"/>
</dbReference>
<accession>A0AAD9UXK8</accession>
<reference evidence="15" key="2">
    <citation type="journal article" date="2023" name="Science">
        <title>Genomic signatures of disease resistance in endangered staghorn corals.</title>
        <authorList>
            <person name="Vollmer S.V."/>
            <person name="Selwyn J.D."/>
            <person name="Despard B.A."/>
            <person name="Roesel C.L."/>
        </authorList>
    </citation>
    <scope>NUCLEOTIDE SEQUENCE</scope>
    <source>
        <strain evidence="15">K2</strain>
    </source>
</reference>
<dbReference type="SMART" id="SM00409">
    <property type="entry name" value="IG"/>
    <property type="match status" value="2"/>
</dbReference>
<dbReference type="Pfam" id="PF03188">
    <property type="entry name" value="Cytochrom_B561"/>
    <property type="match status" value="1"/>
</dbReference>
<evidence type="ECO:0000256" key="11">
    <source>
        <dbReference type="SAM" id="Phobius"/>
    </source>
</evidence>
<dbReference type="PROSITE" id="PS50835">
    <property type="entry name" value="IG_LIKE"/>
    <property type="match status" value="2"/>
</dbReference>
<evidence type="ECO:0000256" key="8">
    <source>
        <dbReference type="ARBA" id="ARBA00023157"/>
    </source>
</evidence>
<dbReference type="GO" id="GO:0016020">
    <property type="term" value="C:membrane"/>
    <property type="evidence" value="ECO:0007669"/>
    <property type="project" value="UniProtKB-SubCell"/>
</dbReference>
<dbReference type="InterPro" id="IPR013783">
    <property type="entry name" value="Ig-like_fold"/>
</dbReference>
<comment type="caution">
    <text evidence="15">The sequence shown here is derived from an EMBL/GenBank/DDBJ whole genome shotgun (WGS) entry which is preliminary data.</text>
</comment>
<keyword evidence="6 11" id="KW-1133">Transmembrane helix</keyword>
<dbReference type="InterPro" id="IPR007110">
    <property type="entry name" value="Ig-like_dom"/>
</dbReference>
<feature type="domain" description="Ig-like" evidence="13">
    <location>
        <begin position="175"/>
        <end position="264"/>
    </location>
</feature>
<evidence type="ECO:0000313" key="16">
    <source>
        <dbReference type="Proteomes" id="UP001249851"/>
    </source>
</evidence>
<keyword evidence="3 11" id="KW-0812">Transmembrane</keyword>
<dbReference type="InterPro" id="IPR003598">
    <property type="entry name" value="Ig_sub2"/>
</dbReference>
<feature type="region of interest" description="Disordered" evidence="10">
    <location>
        <begin position="1"/>
        <end position="29"/>
    </location>
</feature>
<dbReference type="SUPFAM" id="SSF49854">
    <property type="entry name" value="Spermadhesin, CUB domain"/>
    <property type="match status" value="1"/>
</dbReference>
<keyword evidence="2" id="KW-0813">Transport</keyword>
<evidence type="ECO:0000256" key="3">
    <source>
        <dbReference type="ARBA" id="ARBA00022692"/>
    </source>
</evidence>
<dbReference type="Pfam" id="PF07679">
    <property type="entry name" value="I-set"/>
    <property type="match status" value="1"/>
</dbReference>
<dbReference type="PROSITE" id="PS01180">
    <property type="entry name" value="CUB"/>
    <property type="match status" value="1"/>
</dbReference>
<evidence type="ECO:0000256" key="2">
    <source>
        <dbReference type="ARBA" id="ARBA00022448"/>
    </source>
</evidence>
<dbReference type="SMART" id="SM00042">
    <property type="entry name" value="CUB"/>
    <property type="match status" value="1"/>
</dbReference>
<dbReference type="SMART" id="SM00665">
    <property type="entry name" value="B561"/>
    <property type="match status" value="1"/>
</dbReference>
<evidence type="ECO:0000256" key="6">
    <source>
        <dbReference type="ARBA" id="ARBA00022989"/>
    </source>
</evidence>